<keyword evidence="2" id="KW-0645">Protease</keyword>
<keyword evidence="1" id="KW-1133">Transmembrane helix</keyword>
<dbReference type="RefSeq" id="WP_241292914.1">
    <property type="nucleotide sequence ID" value="NZ_JAKZGR010000004.1"/>
</dbReference>
<dbReference type="GO" id="GO:0008233">
    <property type="term" value="F:peptidase activity"/>
    <property type="evidence" value="ECO:0007669"/>
    <property type="project" value="UniProtKB-KW"/>
</dbReference>
<evidence type="ECO:0000256" key="1">
    <source>
        <dbReference type="SAM" id="Phobius"/>
    </source>
</evidence>
<keyword evidence="3" id="KW-1185">Reference proteome</keyword>
<gene>
    <name evidence="2" type="ORF">ACFOUP_06505</name>
</gene>
<dbReference type="EMBL" id="JBHSAV010000017">
    <property type="protein sequence ID" value="MFC3976020.1"/>
    <property type="molecule type" value="Genomic_DNA"/>
</dbReference>
<feature type="transmembrane region" description="Helical" evidence="1">
    <location>
        <begin position="155"/>
        <end position="178"/>
    </location>
</feature>
<evidence type="ECO:0000313" key="2">
    <source>
        <dbReference type="EMBL" id="MFC3976020.1"/>
    </source>
</evidence>
<sequence length="208" mass="24253">MKNKELAKKLKLLIFIFLVHFAINRLSGYFVSQIVDIDELFPVSIDENDIVNDIFFIFLFFGILIPTIEEISFRLWINRSFKFVLTSTVILLAYSLITSSNYVIISLTVCFFVGHVLVWKYFGENKIIQNLVLIFHALLFAGIHLENYQVNDLINYYYCIPALILPQFVLGIIAFYLATKYGFKYSLIYHIAYNSILIIEEYLILVNA</sequence>
<name>A0ABV8EJE1_9BACT</name>
<feature type="transmembrane region" description="Helical" evidence="1">
    <location>
        <begin position="12"/>
        <end position="30"/>
    </location>
</feature>
<organism evidence="2 3">
    <name type="scientific">Belliella kenyensis</name>
    <dbReference type="NCBI Taxonomy" id="1472724"/>
    <lineage>
        <taxon>Bacteria</taxon>
        <taxon>Pseudomonadati</taxon>
        <taxon>Bacteroidota</taxon>
        <taxon>Cytophagia</taxon>
        <taxon>Cytophagales</taxon>
        <taxon>Cyclobacteriaceae</taxon>
        <taxon>Belliella</taxon>
    </lineage>
</organism>
<reference evidence="3" key="1">
    <citation type="journal article" date="2019" name="Int. J. Syst. Evol. Microbiol.">
        <title>The Global Catalogue of Microorganisms (GCM) 10K type strain sequencing project: providing services to taxonomists for standard genome sequencing and annotation.</title>
        <authorList>
            <consortium name="The Broad Institute Genomics Platform"/>
            <consortium name="The Broad Institute Genome Sequencing Center for Infectious Disease"/>
            <person name="Wu L."/>
            <person name="Ma J."/>
        </authorList>
    </citation>
    <scope>NUCLEOTIDE SEQUENCE [LARGE SCALE GENOMIC DNA]</scope>
    <source>
        <strain evidence="3">CECT 8551</strain>
    </source>
</reference>
<comment type="caution">
    <text evidence="2">The sequence shown here is derived from an EMBL/GenBank/DDBJ whole genome shotgun (WGS) entry which is preliminary data.</text>
</comment>
<keyword evidence="2" id="KW-0378">Hydrolase</keyword>
<dbReference type="Proteomes" id="UP001595766">
    <property type="component" value="Unassembled WGS sequence"/>
</dbReference>
<dbReference type="GO" id="GO:0006508">
    <property type="term" value="P:proteolysis"/>
    <property type="evidence" value="ECO:0007669"/>
    <property type="project" value="UniProtKB-KW"/>
</dbReference>
<proteinExistence type="predicted"/>
<feature type="transmembrane region" description="Helical" evidence="1">
    <location>
        <begin position="127"/>
        <end position="143"/>
    </location>
</feature>
<keyword evidence="1" id="KW-0472">Membrane</keyword>
<keyword evidence="1" id="KW-0812">Transmembrane</keyword>
<evidence type="ECO:0000313" key="3">
    <source>
        <dbReference type="Proteomes" id="UP001595766"/>
    </source>
</evidence>
<feature type="transmembrane region" description="Helical" evidence="1">
    <location>
        <begin position="50"/>
        <end position="68"/>
    </location>
</feature>
<protein>
    <submittedName>
        <fullName evidence="2">CPBP family glutamic-type intramembrane protease</fullName>
    </submittedName>
</protein>
<accession>A0ABV8EJE1</accession>